<name>A0A9N8DTC0_9STRA</name>
<reference evidence="2" key="1">
    <citation type="submission" date="2020-06" db="EMBL/GenBank/DDBJ databases">
        <authorList>
            <consortium name="Plant Systems Biology data submission"/>
        </authorList>
    </citation>
    <scope>NUCLEOTIDE SEQUENCE</scope>
    <source>
        <strain evidence="2">D6</strain>
    </source>
</reference>
<dbReference type="Proteomes" id="UP001153069">
    <property type="component" value="Unassembled WGS sequence"/>
</dbReference>
<dbReference type="EMBL" id="CAICTM010000335">
    <property type="protein sequence ID" value="CAB9508179.1"/>
    <property type="molecule type" value="Genomic_DNA"/>
</dbReference>
<evidence type="ECO:0000313" key="3">
    <source>
        <dbReference type="Proteomes" id="UP001153069"/>
    </source>
</evidence>
<sequence>MGEDDDEEDTAACAALEEAIRQEEALIRCYESELRMLKREERRKQEKQQRAQDDDKDRVPLEDLLLPQDAPAVAWNLEAAMEDKIKTECWELTQAIQGFVVDSVESRAPHNDVSIGQNDSKTLSSYRIQGHFCMATNVSATIHLTTEQIPNRNNSTTASTSKTTSNSRIIRLEGTLTKAGKRWTQAEEQVSAVTARHCQNNNMADWIRRLGDFLRFEIQQTRALAKWEALYRISNNNLWSRSDDSISVDLHPGDSHAPTFTWQWDWESEKDTVSMKKLSREYDKEGSDADNDSDVSSHPSPQGLKDLVEHAGSCERALELILETMLAG</sequence>
<dbReference type="AlphaFoldDB" id="A0A9N8DTC0"/>
<proteinExistence type="predicted"/>
<keyword evidence="3" id="KW-1185">Reference proteome</keyword>
<accession>A0A9N8DTC0</accession>
<feature type="region of interest" description="Disordered" evidence="1">
    <location>
        <begin position="39"/>
        <end position="60"/>
    </location>
</feature>
<comment type="caution">
    <text evidence="2">The sequence shown here is derived from an EMBL/GenBank/DDBJ whole genome shotgun (WGS) entry which is preliminary data.</text>
</comment>
<feature type="region of interest" description="Disordered" evidence="1">
    <location>
        <begin position="280"/>
        <end position="305"/>
    </location>
</feature>
<evidence type="ECO:0000256" key="1">
    <source>
        <dbReference type="SAM" id="MobiDB-lite"/>
    </source>
</evidence>
<protein>
    <submittedName>
        <fullName evidence="2">Uncharacterized protein</fullName>
    </submittedName>
</protein>
<gene>
    <name evidence="2" type="ORF">SEMRO_336_G120400.1</name>
</gene>
<organism evidence="2 3">
    <name type="scientific">Seminavis robusta</name>
    <dbReference type="NCBI Taxonomy" id="568900"/>
    <lineage>
        <taxon>Eukaryota</taxon>
        <taxon>Sar</taxon>
        <taxon>Stramenopiles</taxon>
        <taxon>Ochrophyta</taxon>
        <taxon>Bacillariophyta</taxon>
        <taxon>Bacillariophyceae</taxon>
        <taxon>Bacillariophycidae</taxon>
        <taxon>Naviculales</taxon>
        <taxon>Naviculaceae</taxon>
        <taxon>Seminavis</taxon>
    </lineage>
</organism>
<evidence type="ECO:0000313" key="2">
    <source>
        <dbReference type="EMBL" id="CAB9508179.1"/>
    </source>
</evidence>